<dbReference type="SUPFAM" id="SSF53613">
    <property type="entry name" value="Ribokinase-like"/>
    <property type="match status" value="1"/>
</dbReference>
<keyword evidence="2" id="KW-0418">Kinase</keyword>
<name>A0A382HZ17_9ZZZZ</name>
<proteinExistence type="predicted"/>
<dbReference type="AlphaFoldDB" id="A0A382HZ17"/>
<protein>
    <recommendedName>
        <fullName evidence="3">Carbohydrate kinase PfkB domain-containing protein</fullName>
    </recommendedName>
</protein>
<feature type="domain" description="Carbohydrate kinase PfkB" evidence="3">
    <location>
        <begin position="167"/>
        <end position="293"/>
    </location>
</feature>
<accession>A0A382HZ17</accession>
<organism evidence="4">
    <name type="scientific">marine metagenome</name>
    <dbReference type="NCBI Taxonomy" id="408172"/>
    <lineage>
        <taxon>unclassified sequences</taxon>
        <taxon>metagenomes</taxon>
        <taxon>ecological metagenomes</taxon>
    </lineage>
</organism>
<gene>
    <name evidence="4" type="ORF">METZ01_LOCUS245176</name>
</gene>
<keyword evidence="1" id="KW-0808">Transferase</keyword>
<dbReference type="EMBL" id="UINC01064046">
    <property type="protein sequence ID" value="SVB92322.1"/>
    <property type="molecule type" value="Genomic_DNA"/>
</dbReference>
<dbReference type="PANTHER" id="PTHR10584:SF166">
    <property type="entry name" value="RIBOKINASE"/>
    <property type="match status" value="1"/>
</dbReference>
<reference evidence="4" key="1">
    <citation type="submission" date="2018-05" db="EMBL/GenBank/DDBJ databases">
        <authorList>
            <person name="Lanie J.A."/>
            <person name="Ng W.-L."/>
            <person name="Kazmierczak K.M."/>
            <person name="Andrzejewski T.M."/>
            <person name="Davidsen T.M."/>
            <person name="Wayne K.J."/>
            <person name="Tettelin H."/>
            <person name="Glass J.I."/>
            <person name="Rusch D."/>
            <person name="Podicherti R."/>
            <person name="Tsui H.-C.T."/>
            <person name="Winkler M.E."/>
        </authorList>
    </citation>
    <scope>NUCLEOTIDE SEQUENCE</scope>
</reference>
<evidence type="ECO:0000259" key="3">
    <source>
        <dbReference type="Pfam" id="PF00294"/>
    </source>
</evidence>
<evidence type="ECO:0000256" key="2">
    <source>
        <dbReference type="ARBA" id="ARBA00022777"/>
    </source>
</evidence>
<sequence length="303" mass="33501">MKIAIIGIINHDTITMANGQELQDLGGILYNTAVLANLVEDTASILPISKIGADCRDMMRRIIDPYDNVDSNGIVTAAEGTSRNTIRYDENMEKVEQLTNHIAPIPFAQIEPYLDSDAFLINFITGDDISQEVLREIRSRSLGLVYLDVHNLCLGIDDEGYRFHRPPEQWEEWMRLVDVVQMNEVEARLLAGKDMETDDAFVEIGNDILGMGPSIFIATRGRLGSVTVYNVSGTRRSLVCPPDPVDQVIDTTGCGDAFAAGFLTDYLVTRDPISATRLASWAAGVNCTLAGLSEVDRFRERRG</sequence>
<dbReference type="Pfam" id="PF00294">
    <property type="entry name" value="PfkB"/>
    <property type="match status" value="1"/>
</dbReference>
<dbReference type="InterPro" id="IPR029056">
    <property type="entry name" value="Ribokinase-like"/>
</dbReference>
<dbReference type="PANTHER" id="PTHR10584">
    <property type="entry name" value="SUGAR KINASE"/>
    <property type="match status" value="1"/>
</dbReference>
<evidence type="ECO:0000256" key="1">
    <source>
        <dbReference type="ARBA" id="ARBA00022679"/>
    </source>
</evidence>
<dbReference type="InterPro" id="IPR011611">
    <property type="entry name" value="PfkB_dom"/>
</dbReference>
<dbReference type="GO" id="GO:0005829">
    <property type="term" value="C:cytosol"/>
    <property type="evidence" value="ECO:0007669"/>
    <property type="project" value="TreeGrafter"/>
</dbReference>
<evidence type="ECO:0000313" key="4">
    <source>
        <dbReference type="EMBL" id="SVB92322.1"/>
    </source>
</evidence>
<dbReference type="GO" id="GO:0016301">
    <property type="term" value="F:kinase activity"/>
    <property type="evidence" value="ECO:0007669"/>
    <property type="project" value="UniProtKB-KW"/>
</dbReference>
<dbReference type="Gene3D" id="3.40.1190.20">
    <property type="match status" value="1"/>
</dbReference>